<dbReference type="InterPro" id="IPR013762">
    <property type="entry name" value="Integrase-like_cat_sf"/>
</dbReference>
<dbReference type="InterPro" id="IPR011010">
    <property type="entry name" value="DNA_brk_join_enz"/>
</dbReference>
<accession>A0AB36FNH2</accession>
<reference evidence="2 3" key="1">
    <citation type="submission" date="2016-09" db="EMBL/GenBank/DDBJ databases">
        <title>Draft Genome Sequence of four Alteromonas macleodii strains isolated from copper coupons and grown long-term at elevated copper levels.</title>
        <authorList>
            <person name="Cusick K."/>
            <person name="Dale J."/>
            <person name="Little B."/>
            <person name="Biffinger J."/>
        </authorList>
    </citation>
    <scope>NUCLEOTIDE SEQUENCE [LARGE SCALE GENOMIC DNA]</scope>
    <source>
        <strain evidence="2 3">KCP01</strain>
    </source>
</reference>
<evidence type="ECO:0008006" key="4">
    <source>
        <dbReference type="Google" id="ProtNLM"/>
    </source>
</evidence>
<keyword evidence="3" id="KW-1185">Reference proteome</keyword>
<dbReference type="GO" id="GO:0006310">
    <property type="term" value="P:DNA recombination"/>
    <property type="evidence" value="ECO:0007669"/>
    <property type="project" value="UniProtKB-KW"/>
</dbReference>
<dbReference type="GO" id="GO:0015074">
    <property type="term" value="P:DNA integration"/>
    <property type="evidence" value="ECO:0007669"/>
    <property type="project" value="InterPro"/>
</dbReference>
<evidence type="ECO:0000313" key="2">
    <source>
        <dbReference type="EMBL" id="OES24252.1"/>
    </source>
</evidence>
<keyword evidence="1" id="KW-0233">DNA recombination</keyword>
<evidence type="ECO:0000313" key="3">
    <source>
        <dbReference type="Proteomes" id="UP000095392"/>
    </source>
</evidence>
<protein>
    <recommendedName>
        <fullName evidence="4">Phage integrase family protein</fullName>
    </recommendedName>
</protein>
<dbReference type="GO" id="GO:0003677">
    <property type="term" value="F:DNA binding"/>
    <property type="evidence" value="ECO:0007669"/>
    <property type="project" value="InterPro"/>
</dbReference>
<name>A0AB36FNH2_ALTMA</name>
<proteinExistence type="predicted"/>
<dbReference type="Gene3D" id="1.10.443.10">
    <property type="entry name" value="Intergrase catalytic core"/>
    <property type="match status" value="1"/>
</dbReference>
<dbReference type="AlphaFoldDB" id="A0AB36FNH2"/>
<gene>
    <name evidence="2" type="ORF">BFV95_4854</name>
</gene>
<dbReference type="Proteomes" id="UP000095392">
    <property type="component" value="Unassembled WGS sequence"/>
</dbReference>
<sequence length="684" mass="77873">MERLPKYLSILSTIAQLKRYKSNILSADYNRAVNKDNALYLNELFNLPVSETSLFSDTEWDFNIENPNASPNIKGSKLKINFAKYKSVPSEVIIEIKCILLSVVLTPEVFINNRKKAKKKTTNKLAANTVLAHMKSGLRFLETLFRQLKTKLGHEHIEKTYLSLTQLQADDYRKAAKVHKSTYNDDLRQFFSYIQNPYTSEHIFGKSVPAFDSDQFTWESRYKKQVSTQVLPNWAFDQLVRAASLLVHDFLITMEEEVLDSYVSRYSQINTPKYCKDVGLTQYTFKLYRAFRLLNAGYAEKFVDSKYGIPNELRNSKGKYNFKDMTFFLNERQGCSFSLSSAYEHLALVTCAAKYLIGQYTGMRPSELAVIDLNTCLIEENGIKLLRSHVFKGKDSFSKGLFDDKWVVIPIIEDAINAIRILSSITQRGLAFSSIQTKKPEETEKPQNSVMICHQIKIFIRLALPNDDLGFNNYMMRHTLAYQLYRLEAGLPLISFQLKHLVNTVDKFLSRGSTSDVTMGYGGIADSLVESQTAQRLRKQSEIEVIKATADPDGNYLGGKAIEHKERLRIAFKGYMASGYSKDEIFEAMADQGLGVINVGLGYCYGSESTNTDLPCIGSLRCNPNRCSNAIVSEANAPYWREIYNTNRANLNNPTYQDNYEQIQEVISEAKQVLELLGHSLDDE</sequence>
<dbReference type="RefSeq" id="WP_069945415.1">
    <property type="nucleotide sequence ID" value="NZ_MIPW01000044.1"/>
</dbReference>
<evidence type="ECO:0000256" key="1">
    <source>
        <dbReference type="ARBA" id="ARBA00023172"/>
    </source>
</evidence>
<comment type="caution">
    <text evidence="2">The sequence shown here is derived from an EMBL/GenBank/DDBJ whole genome shotgun (WGS) entry which is preliminary data.</text>
</comment>
<dbReference type="EMBL" id="MIPY01000065">
    <property type="protein sequence ID" value="OES24252.1"/>
    <property type="molecule type" value="Genomic_DNA"/>
</dbReference>
<organism evidence="2 3">
    <name type="scientific">Alteromonas macleodii</name>
    <name type="common">Pseudoalteromonas macleodii</name>
    <dbReference type="NCBI Taxonomy" id="28108"/>
    <lineage>
        <taxon>Bacteria</taxon>
        <taxon>Pseudomonadati</taxon>
        <taxon>Pseudomonadota</taxon>
        <taxon>Gammaproteobacteria</taxon>
        <taxon>Alteromonadales</taxon>
        <taxon>Alteromonadaceae</taxon>
        <taxon>Alteromonas/Salinimonas group</taxon>
        <taxon>Alteromonas</taxon>
    </lineage>
</organism>
<dbReference type="SUPFAM" id="SSF56349">
    <property type="entry name" value="DNA breaking-rejoining enzymes"/>
    <property type="match status" value="1"/>
</dbReference>